<dbReference type="RefSeq" id="WP_254571491.1">
    <property type="nucleotide sequence ID" value="NZ_CP098502.1"/>
</dbReference>
<organism evidence="2 3">
    <name type="scientific">Paraconexibacter antarcticus</name>
    <dbReference type="NCBI Taxonomy" id="2949664"/>
    <lineage>
        <taxon>Bacteria</taxon>
        <taxon>Bacillati</taxon>
        <taxon>Actinomycetota</taxon>
        <taxon>Thermoleophilia</taxon>
        <taxon>Solirubrobacterales</taxon>
        <taxon>Paraconexibacteraceae</taxon>
        <taxon>Paraconexibacter</taxon>
    </lineage>
</organism>
<name>A0ABY5DRY9_9ACTN</name>
<feature type="region of interest" description="Disordered" evidence="1">
    <location>
        <begin position="1"/>
        <end position="44"/>
    </location>
</feature>
<protein>
    <submittedName>
        <fullName evidence="2">Uncharacterized protein</fullName>
    </submittedName>
</protein>
<gene>
    <name evidence="2" type="ORF">NBH00_00965</name>
</gene>
<evidence type="ECO:0000313" key="2">
    <source>
        <dbReference type="EMBL" id="UTI64793.1"/>
    </source>
</evidence>
<feature type="compositionally biased region" description="Pro residues" evidence="1">
    <location>
        <begin position="1"/>
        <end position="10"/>
    </location>
</feature>
<reference evidence="2 3" key="1">
    <citation type="submission" date="2022-06" db="EMBL/GenBank/DDBJ databases">
        <title>Paraconexibacter antarcticus.</title>
        <authorList>
            <person name="Kim C.S."/>
        </authorList>
    </citation>
    <scope>NUCLEOTIDE SEQUENCE [LARGE SCALE GENOMIC DNA]</scope>
    <source>
        <strain evidence="2 3">02-257</strain>
    </source>
</reference>
<keyword evidence="3" id="KW-1185">Reference proteome</keyword>
<accession>A0ABY5DRY9</accession>
<sequence>MPQPKSPPSAKPTRAGGGASRNAPRTPSVAGTKPPQDAAEAQAARDELLRQNLAQLRELLAGGVMLTASRVQEAMDDAVRKGKMTRRDAEELARQLVDTGRRQSFDLLAEIEHLLERSKGDLPNAATLLREGTERVRREVERVRQAAGVAPGLAITGYDTLTAAQITSQLEGLSSTELRRIRDHERTHANRKTVLAALGRALD</sequence>
<proteinExistence type="predicted"/>
<evidence type="ECO:0000313" key="3">
    <source>
        <dbReference type="Proteomes" id="UP001056035"/>
    </source>
</evidence>
<dbReference type="Proteomes" id="UP001056035">
    <property type="component" value="Chromosome"/>
</dbReference>
<dbReference type="EMBL" id="CP098502">
    <property type="protein sequence ID" value="UTI64793.1"/>
    <property type="molecule type" value="Genomic_DNA"/>
</dbReference>
<evidence type="ECO:0000256" key="1">
    <source>
        <dbReference type="SAM" id="MobiDB-lite"/>
    </source>
</evidence>